<name>A0A918A1A2_9ACTN</name>
<dbReference type="Pfam" id="PF07681">
    <property type="entry name" value="DoxX"/>
    <property type="match status" value="1"/>
</dbReference>
<reference evidence="9" key="1">
    <citation type="journal article" date="2014" name="Int. J. Syst. Evol. Microbiol.">
        <title>Complete genome sequence of Corynebacterium casei LMG S-19264T (=DSM 44701T), isolated from a smear-ripened cheese.</title>
        <authorList>
            <consortium name="US DOE Joint Genome Institute (JGI-PGF)"/>
            <person name="Walter F."/>
            <person name="Albersmeier A."/>
            <person name="Kalinowski J."/>
            <person name="Ruckert C."/>
        </authorList>
    </citation>
    <scope>NUCLEOTIDE SEQUENCE</scope>
    <source>
        <strain evidence="9">CGMCC 4.7430</strain>
    </source>
</reference>
<keyword evidence="4 8" id="KW-0812">Transmembrane</keyword>
<accession>A0A918A1A2</accession>
<keyword evidence="5 8" id="KW-1133">Transmembrane helix</keyword>
<dbReference type="Proteomes" id="UP000660745">
    <property type="component" value="Unassembled WGS sequence"/>
</dbReference>
<feature type="compositionally biased region" description="Basic and acidic residues" evidence="7">
    <location>
        <begin position="231"/>
        <end position="253"/>
    </location>
</feature>
<feature type="transmembrane region" description="Helical" evidence="8">
    <location>
        <begin position="71"/>
        <end position="89"/>
    </location>
</feature>
<sequence length="260" mass="27950">MYDIAALIVRVVVGVIFVAHGWQKWQSGLGTTSAGFAQMGVPQPQLAAAFSTIGETVGGALLIIGLLVRPAALVLLIGMVGAIVFGHWGKGIFVQEGGWELPAALGSVALLFLALGGGRLGLDGIIHGSYRRRARQRAAEKASAGRPAPGHREDTLPIHRDEQPGYREGTQPGYREEPPNPGGYGDTRSGYQEERPQSGHREDTQPGYREDTGQGPQGETRHTVPRQPSGHRSDALSPEDMRDLDALIGDEHRRPKPPNR</sequence>
<feature type="transmembrane region" description="Helical" evidence="8">
    <location>
        <begin position="101"/>
        <end position="122"/>
    </location>
</feature>
<dbReference type="AlphaFoldDB" id="A0A918A1A2"/>
<dbReference type="PANTHER" id="PTHR33452">
    <property type="entry name" value="OXIDOREDUCTASE CATD-RELATED"/>
    <property type="match status" value="1"/>
</dbReference>
<evidence type="ECO:0000256" key="3">
    <source>
        <dbReference type="ARBA" id="ARBA00022475"/>
    </source>
</evidence>
<evidence type="ECO:0000313" key="9">
    <source>
        <dbReference type="EMBL" id="GGP03643.1"/>
    </source>
</evidence>
<comment type="subcellular location">
    <subcellularLocation>
        <location evidence="1">Cell membrane</location>
        <topology evidence="1">Multi-pass membrane protein</topology>
    </subcellularLocation>
</comment>
<keyword evidence="10" id="KW-1185">Reference proteome</keyword>
<evidence type="ECO:0008006" key="11">
    <source>
        <dbReference type="Google" id="ProtNLM"/>
    </source>
</evidence>
<dbReference type="EMBL" id="BMNK01000002">
    <property type="protein sequence ID" value="GGP03643.1"/>
    <property type="molecule type" value="Genomic_DNA"/>
</dbReference>
<evidence type="ECO:0000256" key="1">
    <source>
        <dbReference type="ARBA" id="ARBA00004651"/>
    </source>
</evidence>
<evidence type="ECO:0000256" key="6">
    <source>
        <dbReference type="ARBA" id="ARBA00023136"/>
    </source>
</evidence>
<dbReference type="InterPro" id="IPR032808">
    <property type="entry name" value="DoxX"/>
</dbReference>
<keyword evidence="6 8" id="KW-0472">Membrane</keyword>
<comment type="caution">
    <text evidence="9">The sequence shown here is derived from an EMBL/GenBank/DDBJ whole genome shotgun (WGS) entry which is preliminary data.</text>
</comment>
<evidence type="ECO:0000256" key="4">
    <source>
        <dbReference type="ARBA" id="ARBA00022692"/>
    </source>
</evidence>
<protein>
    <recommendedName>
        <fullName evidence="11">DoxX family protein</fullName>
    </recommendedName>
</protein>
<feature type="compositionally biased region" description="Basic and acidic residues" evidence="7">
    <location>
        <begin position="191"/>
        <end position="212"/>
    </location>
</feature>
<keyword evidence="3" id="KW-1003">Cell membrane</keyword>
<evidence type="ECO:0000256" key="2">
    <source>
        <dbReference type="ARBA" id="ARBA00006679"/>
    </source>
</evidence>
<proteinExistence type="inferred from homology"/>
<feature type="compositionally biased region" description="Basic and acidic residues" evidence="7">
    <location>
        <begin position="150"/>
        <end position="165"/>
    </location>
</feature>
<feature type="transmembrane region" description="Helical" evidence="8">
    <location>
        <begin position="7"/>
        <end position="25"/>
    </location>
</feature>
<gene>
    <name evidence="9" type="ORF">GCM10012278_15710</name>
</gene>
<reference evidence="9" key="2">
    <citation type="submission" date="2020-09" db="EMBL/GenBank/DDBJ databases">
        <authorList>
            <person name="Sun Q."/>
            <person name="Zhou Y."/>
        </authorList>
    </citation>
    <scope>NUCLEOTIDE SEQUENCE</scope>
    <source>
        <strain evidence="9">CGMCC 4.7430</strain>
    </source>
</reference>
<organism evidence="9 10">
    <name type="scientific">Nonomuraea glycinis</name>
    <dbReference type="NCBI Taxonomy" id="2047744"/>
    <lineage>
        <taxon>Bacteria</taxon>
        <taxon>Bacillati</taxon>
        <taxon>Actinomycetota</taxon>
        <taxon>Actinomycetes</taxon>
        <taxon>Streptosporangiales</taxon>
        <taxon>Streptosporangiaceae</taxon>
        <taxon>Nonomuraea</taxon>
    </lineage>
</organism>
<dbReference type="PANTHER" id="PTHR33452:SF1">
    <property type="entry name" value="INNER MEMBRANE PROTEIN YPHA-RELATED"/>
    <property type="match status" value="1"/>
</dbReference>
<dbReference type="GO" id="GO:0005886">
    <property type="term" value="C:plasma membrane"/>
    <property type="evidence" value="ECO:0007669"/>
    <property type="project" value="UniProtKB-SubCell"/>
</dbReference>
<comment type="similarity">
    <text evidence="2">Belongs to the DoxX family.</text>
</comment>
<evidence type="ECO:0000256" key="7">
    <source>
        <dbReference type="SAM" id="MobiDB-lite"/>
    </source>
</evidence>
<feature type="region of interest" description="Disordered" evidence="7">
    <location>
        <begin position="136"/>
        <end position="260"/>
    </location>
</feature>
<evidence type="ECO:0000256" key="8">
    <source>
        <dbReference type="SAM" id="Phobius"/>
    </source>
</evidence>
<feature type="transmembrane region" description="Helical" evidence="8">
    <location>
        <begin position="45"/>
        <end position="64"/>
    </location>
</feature>
<evidence type="ECO:0000313" key="10">
    <source>
        <dbReference type="Proteomes" id="UP000660745"/>
    </source>
</evidence>
<evidence type="ECO:0000256" key="5">
    <source>
        <dbReference type="ARBA" id="ARBA00022989"/>
    </source>
</evidence>
<dbReference type="InterPro" id="IPR051907">
    <property type="entry name" value="DoxX-like_oxidoreductase"/>
</dbReference>